<protein>
    <submittedName>
        <fullName evidence="1">Uncharacterized protein</fullName>
    </submittedName>
</protein>
<dbReference type="Proteomes" id="UP000319949">
    <property type="component" value="Unassembled WGS sequence"/>
</dbReference>
<sequence>MAEIMEEEASVRNLGRLKSLIRPAEGPANAGFAPGTEGR</sequence>
<gene>
    <name evidence="1" type="ORF">FBZ96_10966</name>
</gene>
<accession>A0A560D8Z6</accession>
<dbReference type="AlphaFoldDB" id="A0A560D8Z6"/>
<reference evidence="1 2" key="1">
    <citation type="submission" date="2019-06" db="EMBL/GenBank/DDBJ databases">
        <title>Genomic Encyclopedia of Type Strains, Phase IV (KMG-V): Genome sequencing to study the core and pangenomes of soil and plant-associated prokaryotes.</title>
        <authorList>
            <person name="Whitman W."/>
        </authorList>
    </citation>
    <scope>NUCLEOTIDE SEQUENCE [LARGE SCALE GENOMIC DNA]</scope>
    <source>
        <strain evidence="1 2">BR 510</strain>
    </source>
</reference>
<name>A0A560D8Z6_9BRAD</name>
<dbReference type="EMBL" id="VITK01000009">
    <property type="protein sequence ID" value="TWA93616.1"/>
    <property type="molecule type" value="Genomic_DNA"/>
</dbReference>
<evidence type="ECO:0000313" key="1">
    <source>
        <dbReference type="EMBL" id="TWA93616.1"/>
    </source>
</evidence>
<proteinExistence type="predicted"/>
<evidence type="ECO:0000313" key="2">
    <source>
        <dbReference type="Proteomes" id="UP000319949"/>
    </source>
</evidence>
<comment type="caution">
    <text evidence="1">The sequence shown here is derived from an EMBL/GenBank/DDBJ whole genome shotgun (WGS) entry which is preliminary data.</text>
</comment>
<keyword evidence="2" id="KW-1185">Reference proteome</keyword>
<organism evidence="1 2">
    <name type="scientific">Bradyrhizobium stylosanthis</name>
    <dbReference type="NCBI Taxonomy" id="1803665"/>
    <lineage>
        <taxon>Bacteria</taxon>
        <taxon>Pseudomonadati</taxon>
        <taxon>Pseudomonadota</taxon>
        <taxon>Alphaproteobacteria</taxon>
        <taxon>Hyphomicrobiales</taxon>
        <taxon>Nitrobacteraceae</taxon>
        <taxon>Bradyrhizobium</taxon>
    </lineage>
</organism>